<dbReference type="Pfam" id="PF02330">
    <property type="entry name" value="MAM33"/>
    <property type="match status" value="1"/>
</dbReference>
<comment type="caution">
    <text evidence="2">The sequence shown here is derived from an EMBL/GenBank/DDBJ whole genome shotgun (WGS) entry which is preliminary data.</text>
</comment>
<dbReference type="Gene3D" id="3.10.280.10">
    <property type="entry name" value="Mitochondrial glycoprotein"/>
    <property type="match status" value="1"/>
</dbReference>
<organism evidence="2 3">
    <name type="scientific">Lachnellula suecica</name>
    <dbReference type="NCBI Taxonomy" id="602035"/>
    <lineage>
        <taxon>Eukaryota</taxon>
        <taxon>Fungi</taxon>
        <taxon>Dikarya</taxon>
        <taxon>Ascomycota</taxon>
        <taxon>Pezizomycotina</taxon>
        <taxon>Leotiomycetes</taxon>
        <taxon>Helotiales</taxon>
        <taxon>Lachnaceae</taxon>
        <taxon>Lachnellula</taxon>
    </lineage>
</organism>
<sequence length="493" mass="56004">MPKSLEKTRKKITKKKGSINALHENSRDSQRLRRALMRDDKLLRVASARRKNDKPLVVRAAYFRDVVRENDSKTLEMDAIQSAIKTFVHQHDEEFNTLKKERRPGRPTSTREDLLRIKIAADEKEYETGFYLPDLTDTDNIVFLERWDGDWSYLSTLKWVRISSSGLLQHHSALTHQINTTPSIIQLLPSSLITSKLLIMLSIRLFARAAPRTVSRFATSAIRQSAPRVSLLQAAWKPAPTQATAAFSSSAPRRSKAGESDDELIAKLESELEMENEMKDQEGLPPSVKDYLENGPFEVIDTPGQEDVVLTRQFGDEKIQITFSIADINNLNDEESYEDPAMADEEENINQGEGKDFKVAPEDQIEGDQEGEASEERSYPARLNIIIEKAGKGALNIESIVQDGVHLIDNVYHYADASFAHAKTPEKLQSRQEMYAGPPYSNLDENLQMMLERYLDERGVNAALAIFVPDYIDMKEQKEYLRWLSNVKDFVAA</sequence>
<dbReference type="PANTHER" id="PTHR10826:SF1">
    <property type="entry name" value="COMPLEMENT COMPONENT 1 Q SUBCOMPONENT-BINDING PROTEIN, MITOCHONDRIAL"/>
    <property type="match status" value="1"/>
</dbReference>
<reference evidence="2 3" key="1">
    <citation type="submission" date="2018-05" db="EMBL/GenBank/DDBJ databases">
        <title>Genome sequencing and assembly of the regulated plant pathogen Lachnellula willkommii and related sister species for the development of diagnostic species identification markers.</title>
        <authorList>
            <person name="Giroux E."/>
            <person name="Bilodeau G."/>
        </authorList>
    </citation>
    <scope>NUCLEOTIDE SEQUENCE [LARGE SCALE GENOMIC DNA]</scope>
    <source>
        <strain evidence="2 3">CBS 268.59</strain>
    </source>
</reference>
<accession>A0A8T9C1G9</accession>
<dbReference type="InterPro" id="IPR036561">
    <property type="entry name" value="MAM33_sf"/>
</dbReference>
<name>A0A8T9C1G9_9HELO</name>
<dbReference type="InterPro" id="IPR021346">
    <property type="entry name" value="Tma16"/>
</dbReference>
<dbReference type="PANTHER" id="PTHR10826">
    <property type="entry name" value="COMPLEMENT COMPONENT 1"/>
    <property type="match status" value="1"/>
</dbReference>
<dbReference type="InterPro" id="IPR003428">
    <property type="entry name" value="MAM33"/>
</dbReference>
<evidence type="ECO:0000313" key="2">
    <source>
        <dbReference type="EMBL" id="TVY75871.1"/>
    </source>
</evidence>
<dbReference type="Proteomes" id="UP000469558">
    <property type="component" value="Unassembled WGS sequence"/>
</dbReference>
<protein>
    <submittedName>
        <fullName evidence="2">Mitochondrial acidic protein MAM33</fullName>
    </submittedName>
</protein>
<dbReference type="FunFam" id="3.10.280.10:FF:000007">
    <property type="entry name" value="Regulatory protein SUAPRGA1"/>
    <property type="match status" value="1"/>
</dbReference>
<dbReference type="Pfam" id="PF11176">
    <property type="entry name" value="Tma16"/>
    <property type="match status" value="1"/>
</dbReference>
<dbReference type="GO" id="GO:0005759">
    <property type="term" value="C:mitochondrial matrix"/>
    <property type="evidence" value="ECO:0007669"/>
    <property type="project" value="InterPro"/>
</dbReference>
<dbReference type="EMBL" id="QGMK01000928">
    <property type="protein sequence ID" value="TVY75871.1"/>
    <property type="molecule type" value="Genomic_DNA"/>
</dbReference>
<gene>
    <name evidence="2" type="primary">MAM33</name>
    <name evidence="2" type="ORF">LSUE1_G005117</name>
</gene>
<feature type="region of interest" description="Disordered" evidence="1">
    <location>
        <begin position="348"/>
        <end position="377"/>
    </location>
</feature>
<proteinExistence type="predicted"/>
<dbReference type="GO" id="GO:0042256">
    <property type="term" value="P:cytosolic ribosome assembly"/>
    <property type="evidence" value="ECO:0007669"/>
    <property type="project" value="TreeGrafter"/>
</dbReference>
<dbReference type="AlphaFoldDB" id="A0A8T9C1G9"/>
<dbReference type="OrthoDB" id="278212at2759"/>
<feature type="compositionally biased region" description="Acidic residues" evidence="1">
    <location>
        <begin position="363"/>
        <end position="373"/>
    </location>
</feature>
<evidence type="ECO:0000256" key="1">
    <source>
        <dbReference type="SAM" id="MobiDB-lite"/>
    </source>
</evidence>
<dbReference type="SUPFAM" id="SSF54529">
    <property type="entry name" value="Mitochondrial glycoprotein MAM33-like"/>
    <property type="match status" value="1"/>
</dbReference>
<dbReference type="Gene3D" id="1.20.1440.170">
    <property type="entry name" value="Translation machinery-associated protein 16-like"/>
    <property type="match status" value="1"/>
</dbReference>
<evidence type="ECO:0000313" key="3">
    <source>
        <dbReference type="Proteomes" id="UP000469558"/>
    </source>
</evidence>
<dbReference type="InterPro" id="IPR038356">
    <property type="entry name" value="Tma16_sf"/>
</dbReference>
<keyword evidence="3" id="KW-1185">Reference proteome</keyword>